<name>A0A0M4R233_9CAUD</name>
<proteinExistence type="predicted"/>
<organism evidence="1 2">
    <name type="scientific">Mycobacterium phage Archie</name>
    <dbReference type="NCBI Taxonomy" id="1718599"/>
    <lineage>
        <taxon>Viruses</taxon>
        <taxon>Duplodnaviria</taxon>
        <taxon>Heunggongvirae</taxon>
        <taxon>Uroviricota</taxon>
        <taxon>Caudoviricetes</taxon>
        <taxon>Vilmaviridae</taxon>
        <taxon>Lclasvirinae</taxon>
        <taxon>Faithunavirus</taxon>
        <taxon>Faithunavirus archie</taxon>
    </lineage>
</organism>
<dbReference type="RefSeq" id="YP_009205490.1">
    <property type="nucleotide sequence ID" value="NC_028878.1"/>
</dbReference>
<dbReference type="InterPro" id="IPR056908">
    <property type="entry name" value="Gp80-like"/>
</dbReference>
<dbReference type="KEGG" id="vg:26632130"/>
<dbReference type="EMBL" id="KT591489">
    <property type="protein sequence ID" value="ALF00329.1"/>
    <property type="molecule type" value="Genomic_DNA"/>
</dbReference>
<reference evidence="1 2" key="1">
    <citation type="submission" date="2015-08" db="EMBL/GenBank/DDBJ databases">
        <authorList>
            <person name="Clarke R.M."/>
            <person name="Taylor B.J."/>
            <person name="Thorniley A.J."/>
            <person name="Dasenko M.A."/>
            <person name="Denver D.R."/>
            <person name="Garcia-Ruiz H."/>
            <person name="Hoyer J.S."/>
            <person name="Jogdeo S."/>
            <person name="Sullivan C.M."/>
            <person name="Peterson M.R."/>
            <person name="Rowley E.R."/>
            <person name="Schnitzler C.E."/>
            <person name="Vining K.J."/>
            <person name="Almabruk K.H."/>
            <person name="Banawas S."/>
            <person name="Beatty C."/>
            <person name="Bullock C.J."/>
            <person name="Cappellazzi J.E."/>
            <person name="Chagani S.E."/>
            <person name="Chatterjee P."/>
            <person name="Cram E.D."/>
            <person name="Elorriaga M.E."/>
            <person name="Esser M."/>
            <person name="Fellows E.J."/>
            <person name="Garcia G.R."/>
            <person name="Gullaba J.M."/>
            <person name="Kinsley M.A."/>
            <person name="Luo F."/>
            <person name="McGinnis M."/>
            <person name="Paquette C.E."/>
            <person name="Reddekopp R.L."/>
            <person name="Rosen K.L."/>
            <person name="Sahlfeld L.M."/>
            <person name="Vondras A.M."/>
            <person name="Wang J.X."/>
            <person name="Weiss E.S."/>
            <person name="Wernick R."/>
            <person name="Abuelizz H.A."/>
            <person name="Amaro Y."/>
            <person name="Archer C.L."/>
            <person name="Basu A."/>
            <person name="Bellinger M.R."/>
            <person name="Johnson S.F."/>
            <person name="Kitchen S.A."/>
            <person name="Li M."/>
            <person name="Morey-Castro K.E."/>
            <person name="Lavalleur H.J."/>
            <person name="Rangel L.J."/>
            <person name="Ree J.F."/>
            <person name="Shay S.D."/>
            <person name="Sheng Y."/>
            <person name="Smyth J.C."/>
            <person name="Stamm E.A."/>
            <person name="Taylor C.R."/>
            <person name="Vining O.B."/>
            <person name="Wanzeck K.M."/>
            <person name="Watson G."/>
            <person name="Bruck A.J."/>
            <person name="Anders K.R."/>
            <person name="Bradley K.W."/>
            <person name="Asai D.J."/>
            <person name="Bowman C.A."/>
            <person name="Russell D.A."/>
            <person name="Pope W.H."/>
            <person name="Jacobs-Sera D."/>
            <person name="Hendrix R.W."/>
            <person name="Hatfull G.F."/>
        </authorList>
    </citation>
    <scope>NUCLEOTIDE SEQUENCE [LARGE SCALE GENOMIC DNA]</scope>
</reference>
<evidence type="ECO:0000313" key="1">
    <source>
        <dbReference type="EMBL" id="ALF00329.1"/>
    </source>
</evidence>
<dbReference type="Pfam" id="PF23140">
    <property type="entry name" value="Gp80"/>
    <property type="match status" value="1"/>
</dbReference>
<accession>A0A0M4R233</accession>
<keyword evidence="2" id="KW-1185">Reference proteome</keyword>
<protein>
    <submittedName>
        <fullName evidence="1">Uncharacterized protein</fullName>
    </submittedName>
</protein>
<sequence length="128" mass="12902">MTVGIHTVNLANKWLGILRGTAFTAPTGIYIQLHKGDPGGAGTANLSAVTTRALATFAAPASGAIALTGTNPSWTMTATETITHISVWDASTSGNFLWSAVLAASKNVQSGDTLTLTTCGLSLGALAA</sequence>
<gene>
    <name evidence="1" type="ORF">SEA_ARCHIE_23</name>
</gene>
<dbReference type="Proteomes" id="UP000201697">
    <property type="component" value="Segment"/>
</dbReference>
<evidence type="ECO:0000313" key="2">
    <source>
        <dbReference type="Proteomes" id="UP000201697"/>
    </source>
</evidence>
<dbReference type="GeneID" id="26632130"/>
<dbReference type="OrthoDB" id="16132at10239"/>